<keyword evidence="3" id="KW-0031">Aminopeptidase</keyword>
<evidence type="ECO:0000259" key="2">
    <source>
        <dbReference type="Pfam" id="PF01321"/>
    </source>
</evidence>
<gene>
    <name evidence="3" type="ORF">ENN94_04115</name>
</gene>
<dbReference type="InterPro" id="IPR000587">
    <property type="entry name" value="Creatinase_N"/>
</dbReference>
<dbReference type="EMBL" id="DSDO01000287">
    <property type="protein sequence ID" value="HDR46869.1"/>
    <property type="molecule type" value="Genomic_DNA"/>
</dbReference>
<dbReference type="Proteomes" id="UP000886162">
    <property type="component" value="Unassembled WGS sequence"/>
</dbReference>
<dbReference type="SUPFAM" id="SSF53092">
    <property type="entry name" value="Creatinase/prolidase N-terminal domain"/>
    <property type="match status" value="1"/>
</dbReference>
<dbReference type="SUPFAM" id="SSF55920">
    <property type="entry name" value="Creatinase/aminopeptidase"/>
    <property type="match status" value="1"/>
</dbReference>
<dbReference type="InterPro" id="IPR036005">
    <property type="entry name" value="Creatinase/aminopeptidase-like"/>
</dbReference>
<keyword evidence="3" id="KW-0378">Hydrolase</keyword>
<protein>
    <submittedName>
        <fullName evidence="3">Aminopeptidase P family protein</fullName>
    </submittedName>
</protein>
<reference evidence="3" key="1">
    <citation type="journal article" date="2020" name="mSystems">
        <title>Genome- and Community-Level Interaction Insights into Carbon Utilization and Element Cycling Functions of Hydrothermarchaeota in Hydrothermal Sediment.</title>
        <authorList>
            <person name="Zhou Z."/>
            <person name="Liu Y."/>
            <person name="Xu W."/>
            <person name="Pan J."/>
            <person name="Luo Z.H."/>
            <person name="Li M."/>
        </authorList>
    </citation>
    <scope>NUCLEOTIDE SEQUENCE [LARGE SCALE GENOMIC DNA]</scope>
    <source>
        <strain evidence="3">SpSt-1220</strain>
    </source>
</reference>
<dbReference type="Gene3D" id="3.40.350.10">
    <property type="entry name" value="Creatinase/prolidase N-terminal domain"/>
    <property type="match status" value="1"/>
</dbReference>
<sequence length="357" mass="39108">MSAKRIGELRQKITSENLDGMIVTNLDHIRYLTGFTGSAGLLIVKTKGASFFTDFRYKDQAAKQVKGAKVHMVKGEPIGQLKEFPELNQKNMRCGFDGDHLTVGQRNRIRHALPDILLTNAGSVLGELGWVKDKTEITLIEKAVEISDIAFERILNIITPGVRENEVRAELEYQMMMLGSEKPAFETIVASGWRSALPHGVASTKKIEQGDLITFDFGATYRGYVSDMTRTVVLGKANAKQKKVYNLVLRAQKAGIRKVKAGVDGKAVDDVCRKIITRAGHGDNFGHGTGHGIGYFVHVGPRVSPLSNDKLKAGNVITIEPGVYLSGWGGVRIEDDVVVTRTGGRVLNKAPKNLLEL</sequence>
<dbReference type="AlphaFoldDB" id="A0A831LQU3"/>
<dbReference type="CDD" id="cd01092">
    <property type="entry name" value="APP-like"/>
    <property type="match status" value="1"/>
</dbReference>
<name>A0A831LQU3_9BACT</name>
<dbReference type="InterPro" id="IPR050659">
    <property type="entry name" value="Peptidase_M24B"/>
</dbReference>
<dbReference type="Gene3D" id="3.90.230.10">
    <property type="entry name" value="Creatinase/methionine aminopeptidase superfamily"/>
    <property type="match status" value="1"/>
</dbReference>
<dbReference type="Pfam" id="PF00557">
    <property type="entry name" value="Peptidase_M24"/>
    <property type="match status" value="1"/>
</dbReference>
<comment type="caution">
    <text evidence="3">The sequence shown here is derived from an EMBL/GenBank/DDBJ whole genome shotgun (WGS) entry which is preliminary data.</text>
</comment>
<evidence type="ECO:0000313" key="3">
    <source>
        <dbReference type="EMBL" id="HDR46869.1"/>
    </source>
</evidence>
<feature type="domain" description="Peptidase M24" evidence="1">
    <location>
        <begin position="139"/>
        <end position="340"/>
    </location>
</feature>
<dbReference type="Pfam" id="PF01321">
    <property type="entry name" value="Creatinase_N"/>
    <property type="match status" value="1"/>
</dbReference>
<feature type="domain" description="Creatinase N-terminal" evidence="2">
    <location>
        <begin position="5"/>
        <end position="125"/>
    </location>
</feature>
<dbReference type="PANTHER" id="PTHR46112:SF3">
    <property type="entry name" value="AMINOPEPTIDASE YPDF"/>
    <property type="match status" value="1"/>
</dbReference>
<organism evidence="3">
    <name type="scientific">Geoalkalibacter subterraneus</name>
    <dbReference type="NCBI Taxonomy" id="483547"/>
    <lineage>
        <taxon>Bacteria</taxon>
        <taxon>Pseudomonadati</taxon>
        <taxon>Thermodesulfobacteriota</taxon>
        <taxon>Desulfuromonadia</taxon>
        <taxon>Desulfuromonadales</taxon>
        <taxon>Geoalkalibacteraceae</taxon>
        <taxon>Geoalkalibacter</taxon>
    </lineage>
</organism>
<accession>A0A831LQU3</accession>
<keyword evidence="3" id="KW-0645">Protease</keyword>
<dbReference type="PANTHER" id="PTHR46112">
    <property type="entry name" value="AMINOPEPTIDASE"/>
    <property type="match status" value="1"/>
</dbReference>
<dbReference type="InterPro" id="IPR000994">
    <property type="entry name" value="Pept_M24"/>
</dbReference>
<evidence type="ECO:0000259" key="1">
    <source>
        <dbReference type="Pfam" id="PF00557"/>
    </source>
</evidence>
<dbReference type="GO" id="GO:0004177">
    <property type="term" value="F:aminopeptidase activity"/>
    <property type="evidence" value="ECO:0007669"/>
    <property type="project" value="UniProtKB-KW"/>
</dbReference>
<proteinExistence type="predicted"/>
<dbReference type="InterPro" id="IPR029149">
    <property type="entry name" value="Creatin/AminoP/Spt16_N"/>
</dbReference>